<name>A0ABS2P249_9BACI</name>
<accession>A0ABS2P249</accession>
<dbReference type="PANTHER" id="PTHR37827">
    <property type="entry name" value="TUDOR DOMAIN-CONTAINING PROTEIN"/>
    <property type="match status" value="1"/>
</dbReference>
<evidence type="ECO:0000313" key="1">
    <source>
        <dbReference type="EMBL" id="MBM7620702.1"/>
    </source>
</evidence>
<evidence type="ECO:0008006" key="3">
    <source>
        <dbReference type="Google" id="ProtNLM"/>
    </source>
</evidence>
<sequence>MGKKKNSIGTCELCLREQVEITVHHLTPKEMGGTFLPTADLCIPCHKQIHALYTNDELAVRLNTIALLQDDPKILSFLKWIKKQPSTRIPVTRKSNERKKRK</sequence>
<reference evidence="1 2" key="1">
    <citation type="submission" date="2021-01" db="EMBL/GenBank/DDBJ databases">
        <title>Genomic Encyclopedia of Type Strains, Phase IV (KMG-IV): sequencing the most valuable type-strain genomes for metagenomic binning, comparative biology and taxonomic classification.</title>
        <authorList>
            <person name="Goeker M."/>
        </authorList>
    </citation>
    <scope>NUCLEOTIDE SEQUENCE [LARGE SCALE GENOMIC DNA]</scope>
    <source>
        <strain evidence="1 2">DSM 25879</strain>
    </source>
</reference>
<gene>
    <name evidence="1" type="ORF">JOC95_002557</name>
</gene>
<proteinExistence type="predicted"/>
<keyword evidence="2" id="KW-1185">Reference proteome</keyword>
<organism evidence="1 2">
    <name type="scientific">Sutcliffiella tianshenii</name>
    <dbReference type="NCBI Taxonomy" id="1463404"/>
    <lineage>
        <taxon>Bacteria</taxon>
        <taxon>Bacillati</taxon>
        <taxon>Bacillota</taxon>
        <taxon>Bacilli</taxon>
        <taxon>Bacillales</taxon>
        <taxon>Bacillaceae</taxon>
        <taxon>Sutcliffiella</taxon>
    </lineage>
</organism>
<dbReference type="Proteomes" id="UP000737402">
    <property type="component" value="Unassembled WGS sequence"/>
</dbReference>
<evidence type="ECO:0000313" key="2">
    <source>
        <dbReference type="Proteomes" id="UP000737402"/>
    </source>
</evidence>
<dbReference type="PANTHER" id="PTHR37827:SF1">
    <property type="entry name" value="HNH DOMAIN-CONTAINING PROTEIN"/>
    <property type="match status" value="1"/>
</dbReference>
<comment type="caution">
    <text evidence="1">The sequence shown here is derived from an EMBL/GenBank/DDBJ whole genome shotgun (WGS) entry which is preliminary data.</text>
</comment>
<dbReference type="RefSeq" id="WP_204416677.1">
    <property type="nucleotide sequence ID" value="NZ_JAFBED010000005.1"/>
</dbReference>
<dbReference type="EMBL" id="JAFBED010000005">
    <property type="protein sequence ID" value="MBM7620702.1"/>
    <property type="molecule type" value="Genomic_DNA"/>
</dbReference>
<protein>
    <recommendedName>
        <fullName evidence="3">HNH endonuclease</fullName>
    </recommendedName>
</protein>